<name>A0AA36B883_OCTVU</name>
<evidence type="ECO:0000313" key="2">
    <source>
        <dbReference type="Proteomes" id="UP001162480"/>
    </source>
</evidence>
<keyword evidence="2" id="KW-1185">Reference proteome</keyword>
<dbReference type="AlphaFoldDB" id="A0AA36B883"/>
<organism evidence="1 2">
    <name type="scientific">Octopus vulgaris</name>
    <name type="common">Common octopus</name>
    <dbReference type="NCBI Taxonomy" id="6645"/>
    <lineage>
        <taxon>Eukaryota</taxon>
        <taxon>Metazoa</taxon>
        <taxon>Spiralia</taxon>
        <taxon>Lophotrochozoa</taxon>
        <taxon>Mollusca</taxon>
        <taxon>Cephalopoda</taxon>
        <taxon>Coleoidea</taxon>
        <taxon>Octopodiformes</taxon>
        <taxon>Octopoda</taxon>
        <taxon>Incirrata</taxon>
        <taxon>Octopodidae</taxon>
        <taxon>Octopus</taxon>
    </lineage>
</organism>
<gene>
    <name evidence="1" type="ORF">OCTVUL_1B020246</name>
</gene>
<sequence length="92" mass="10846">MEQSLRSDPTRLTYESKELMPISGINHLEKVVEIEILRLDEIIYEREHISCKDYPVCDGIFIIDIIDTIRFHDVGMVLWFENQCTKRIAMTS</sequence>
<dbReference type="EMBL" id="OX597823">
    <property type="protein sequence ID" value="CAI9729238.1"/>
    <property type="molecule type" value="Genomic_DNA"/>
</dbReference>
<protein>
    <submittedName>
        <fullName evidence="1">Uncharacterized protein</fullName>
    </submittedName>
</protein>
<reference evidence="1" key="1">
    <citation type="submission" date="2023-08" db="EMBL/GenBank/DDBJ databases">
        <authorList>
            <person name="Alioto T."/>
            <person name="Alioto T."/>
            <person name="Gomez Garrido J."/>
        </authorList>
    </citation>
    <scope>NUCLEOTIDE SEQUENCE</scope>
</reference>
<accession>A0AA36B883</accession>
<proteinExistence type="predicted"/>
<evidence type="ECO:0000313" key="1">
    <source>
        <dbReference type="EMBL" id="CAI9729238.1"/>
    </source>
</evidence>
<dbReference type="Proteomes" id="UP001162480">
    <property type="component" value="Chromosome 10"/>
</dbReference>